<evidence type="ECO:0000256" key="1">
    <source>
        <dbReference type="ARBA" id="ARBA00022630"/>
    </source>
</evidence>
<keyword evidence="3" id="KW-0560">Oxidoreductase</keyword>
<name>V5YSA5_9ACTN</name>
<reference evidence="6" key="1">
    <citation type="journal article" date="2013" name="Angew. Chem. Int. Ed. Engl.">
        <title>Structure-based Gene Targeting Discovery of Sphaerimicin, a Bacterial Translocase I inhibitor.</title>
        <authorList>
            <person name="Funabashi M."/>
            <person name="Baba S."/>
            <person name="Takatsu T."/>
            <person name="Kizuka M."/>
            <person name="Ohata Y."/>
            <person name="Tanaka M."/>
            <person name="Nonaka K."/>
            <person name="Spork A.P."/>
            <person name="Ducho C."/>
            <person name="Chen W.C.L."/>
            <person name="Van Lanen S.G."/>
        </authorList>
    </citation>
    <scope>NUCLEOTIDE SEQUENCE</scope>
    <source>
        <strain evidence="6">SANK 60911</strain>
    </source>
</reference>
<dbReference type="GO" id="GO:0008726">
    <property type="term" value="F:alkanesulfonate monooxygenase activity"/>
    <property type="evidence" value="ECO:0007669"/>
    <property type="project" value="TreeGrafter"/>
</dbReference>
<dbReference type="GO" id="GO:0046306">
    <property type="term" value="P:alkanesulfonate catabolic process"/>
    <property type="evidence" value="ECO:0007669"/>
    <property type="project" value="TreeGrafter"/>
</dbReference>
<dbReference type="PANTHER" id="PTHR42847">
    <property type="entry name" value="ALKANESULFONATE MONOOXYGENASE"/>
    <property type="match status" value="1"/>
</dbReference>
<feature type="domain" description="Luciferase-like" evidence="5">
    <location>
        <begin position="2"/>
        <end position="248"/>
    </location>
</feature>
<evidence type="ECO:0000313" key="6">
    <source>
        <dbReference type="EMBL" id="BAO20198.1"/>
    </source>
</evidence>
<dbReference type="InterPro" id="IPR050172">
    <property type="entry name" value="SsuD_RutA_monooxygenase"/>
</dbReference>
<accession>V5YSA5</accession>
<organism evidence="6">
    <name type="scientific">Sphaerisporangium sp. SANK 60911</name>
    <dbReference type="NCBI Taxonomy" id="1354075"/>
    <lineage>
        <taxon>Bacteria</taxon>
        <taxon>Bacillati</taxon>
        <taxon>Actinomycetota</taxon>
        <taxon>Actinomycetes</taxon>
        <taxon>Streptosporangiales</taxon>
        <taxon>Streptosporangiaceae</taxon>
        <taxon>Sphaerisporangium</taxon>
    </lineage>
</organism>
<keyword evidence="4" id="KW-0503">Monooxygenase</keyword>
<evidence type="ECO:0000256" key="2">
    <source>
        <dbReference type="ARBA" id="ARBA00022643"/>
    </source>
</evidence>
<evidence type="ECO:0000259" key="5">
    <source>
        <dbReference type="Pfam" id="PF00296"/>
    </source>
</evidence>
<dbReference type="Gene3D" id="3.20.20.30">
    <property type="entry name" value="Luciferase-like domain"/>
    <property type="match status" value="1"/>
</dbReference>
<dbReference type="AlphaFoldDB" id="V5YSA5"/>
<keyword evidence="2" id="KW-0288">FMN</keyword>
<protein>
    <submittedName>
        <fullName evidence="6">Putative F420-dependent oxidoreductase</fullName>
    </submittedName>
</protein>
<proteinExistence type="predicted"/>
<gene>
    <name evidence="6" type="primary">sphS</name>
</gene>
<sequence>MDFRVLTEPHLAPGGAAGYDRLLRLALAAEATGYDGFFRTDHYPAGRDARPSDAWTTLAALARDTRTIRLGVMGSTVTFREPGVLAVTAADVDALAGGGRVEVALSMGWSEAEHTAYGIPLPGTPVRLAMYEEQLRVLRGVHATAPAESFSFAGNHYRIAGIPGLAGHPLPLIVGGGGIGADTKVALAARYADEFNVPYTAAKEVRAEYDKVIEKCNEINRDPEELRWSVSLPLCCGTTQQDMRRRRAATGRSPDELARIGVVGTPRQCADTLSTFAELGVDRVYLQILDLDDVDQIELFASTVFGLLN</sequence>
<dbReference type="InterPro" id="IPR011251">
    <property type="entry name" value="Luciferase-like_dom"/>
</dbReference>
<dbReference type="PANTHER" id="PTHR42847:SF4">
    <property type="entry name" value="ALKANESULFONATE MONOOXYGENASE-RELATED"/>
    <property type="match status" value="1"/>
</dbReference>
<dbReference type="EMBL" id="AB830104">
    <property type="protein sequence ID" value="BAO20198.1"/>
    <property type="molecule type" value="Genomic_DNA"/>
</dbReference>
<evidence type="ECO:0000256" key="3">
    <source>
        <dbReference type="ARBA" id="ARBA00023002"/>
    </source>
</evidence>
<keyword evidence="1" id="KW-0285">Flavoprotein</keyword>
<dbReference type="SUPFAM" id="SSF51679">
    <property type="entry name" value="Bacterial luciferase-like"/>
    <property type="match status" value="1"/>
</dbReference>
<evidence type="ECO:0000256" key="4">
    <source>
        <dbReference type="ARBA" id="ARBA00023033"/>
    </source>
</evidence>
<dbReference type="InterPro" id="IPR036661">
    <property type="entry name" value="Luciferase-like_sf"/>
</dbReference>
<dbReference type="Pfam" id="PF00296">
    <property type="entry name" value="Bac_luciferase"/>
    <property type="match status" value="1"/>
</dbReference>